<dbReference type="SUPFAM" id="SSF69103">
    <property type="entry name" value="Arp2/3 complex 16 kDa subunit ARPC5"/>
    <property type="match status" value="1"/>
</dbReference>
<dbReference type="EMBL" id="JARAKH010000039">
    <property type="protein sequence ID" value="KAK8382000.1"/>
    <property type="molecule type" value="Genomic_DNA"/>
</dbReference>
<evidence type="ECO:0000256" key="4">
    <source>
        <dbReference type="ARBA" id="ARBA00023212"/>
    </source>
</evidence>
<proteinExistence type="inferred from homology"/>
<keyword evidence="8" id="KW-1185">Reference proteome</keyword>
<keyword evidence="3" id="KW-0963">Cytoplasm</keyword>
<dbReference type="PANTHER" id="PTHR12644">
    <property type="entry name" value="ARP2/3 COMPLEX 16 KD SUBUNIT P16-ARC"/>
    <property type="match status" value="1"/>
</dbReference>
<protein>
    <recommendedName>
        <fullName evidence="6">Actin-related protein 2/3 complex subunit 5</fullName>
    </recommendedName>
</protein>
<dbReference type="GO" id="GO:0030833">
    <property type="term" value="P:regulation of actin filament polymerization"/>
    <property type="evidence" value="ECO:0007669"/>
    <property type="project" value="InterPro"/>
</dbReference>
<dbReference type="GO" id="GO:0034314">
    <property type="term" value="P:Arp2/3 complex-mediated actin nucleation"/>
    <property type="evidence" value="ECO:0007669"/>
    <property type="project" value="InterPro"/>
</dbReference>
<dbReference type="AlphaFoldDB" id="A0AAW0T357"/>
<name>A0AAW0T357_SCYPA</name>
<comment type="function">
    <text evidence="6">Functions as component of the Arp2/3 complex which is involved in regulation of actin polymerization and together with an activating nucleation-promoting factor (NPF) mediates the formation of branched actin networks. Arp2/3 complex plays a critical role in the control of cell morphogenesis via the modulation of cell polarity development.</text>
</comment>
<evidence type="ECO:0000256" key="3">
    <source>
        <dbReference type="ARBA" id="ARBA00022490"/>
    </source>
</evidence>
<dbReference type="GO" id="GO:0005885">
    <property type="term" value="C:Arp2/3 protein complex"/>
    <property type="evidence" value="ECO:0007669"/>
    <property type="project" value="InterPro"/>
</dbReference>
<evidence type="ECO:0000256" key="2">
    <source>
        <dbReference type="ARBA" id="ARBA00006084"/>
    </source>
</evidence>
<evidence type="ECO:0000256" key="6">
    <source>
        <dbReference type="RuleBase" id="RU004301"/>
    </source>
</evidence>
<evidence type="ECO:0000256" key="1">
    <source>
        <dbReference type="ARBA" id="ARBA00004245"/>
    </source>
</evidence>
<dbReference type="Gene3D" id="1.25.40.190">
    <property type="entry name" value="Actin-related protein 2/3 complex subunit 5"/>
    <property type="match status" value="1"/>
</dbReference>
<dbReference type="InterPro" id="IPR006789">
    <property type="entry name" value="ARPC5"/>
</dbReference>
<dbReference type="Pfam" id="PF04699">
    <property type="entry name" value="P16-Arc"/>
    <property type="match status" value="1"/>
</dbReference>
<comment type="similarity">
    <text evidence="2 6">Belongs to the ARPC5 family.</text>
</comment>
<comment type="subcellular location">
    <subcellularLocation>
        <location evidence="1">Cytoplasm</location>
        <location evidence="1">Cytoskeleton</location>
    </subcellularLocation>
</comment>
<evidence type="ECO:0000313" key="8">
    <source>
        <dbReference type="Proteomes" id="UP001487740"/>
    </source>
</evidence>
<evidence type="ECO:0000256" key="5">
    <source>
        <dbReference type="ARBA" id="ARBA00060329"/>
    </source>
</evidence>
<comment type="function">
    <text evidence="5">Functions as a component of the Arp2/3 complex which is involved in regulation of actin polymerization and together with an activating nucleation-promoting factor (NPF) mediates the formation of branched actin networks.</text>
</comment>
<comment type="caution">
    <text evidence="7">The sequence shown here is derived from an EMBL/GenBank/DDBJ whole genome shotgun (WGS) entry which is preliminary data.</text>
</comment>
<dbReference type="FunFam" id="1.25.40.190:FF:000003">
    <property type="entry name" value="Actin-related protein 2/3 complex subunit 5"/>
    <property type="match status" value="1"/>
</dbReference>
<organism evidence="7 8">
    <name type="scientific">Scylla paramamosain</name>
    <name type="common">Mud crab</name>
    <dbReference type="NCBI Taxonomy" id="85552"/>
    <lineage>
        <taxon>Eukaryota</taxon>
        <taxon>Metazoa</taxon>
        <taxon>Ecdysozoa</taxon>
        <taxon>Arthropoda</taxon>
        <taxon>Crustacea</taxon>
        <taxon>Multicrustacea</taxon>
        <taxon>Malacostraca</taxon>
        <taxon>Eumalacostraca</taxon>
        <taxon>Eucarida</taxon>
        <taxon>Decapoda</taxon>
        <taxon>Pleocyemata</taxon>
        <taxon>Brachyura</taxon>
        <taxon>Eubrachyura</taxon>
        <taxon>Portunoidea</taxon>
        <taxon>Portunidae</taxon>
        <taxon>Portuninae</taxon>
        <taxon>Scylla</taxon>
    </lineage>
</organism>
<dbReference type="Proteomes" id="UP001487740">
    <property type="component" value="Unassembled WGS sequence"/>
</dbReference>
<sequence length="262" mass="28688">MSSDPVTRLCSRPRKRAASCLSVPEVEFIGPLRVSPAVPPAAPPPSELQVALGIVNTHDGKEQEGADKSYEVCLGQSSSLSEKSAAALWFLWHLGFCHLVCCFCTNRIRMAKNTLSSEFRNIDVDQYNEDNYKDDDGEPQSPPIGVEEATVVSSINSGNHADALKLLLTNAPVASKGKNEQAKDMALNLVLKVLLSVSKSQMDQIIASLDKTQLDVLMKYIYRGFERPSEGSSAILLIWHEKVYNVGGVGCIVRVLTDRKRV</sequence>
<keyword evidence="4 6" id="KW-0206">Cytoskeleton</keyword>
<evidence type="ECO:0000313" key="7">
    <source>
        <dbReference type="EMBL" id="KAK8382000.1"/>
    </source>
</evidence>
<dbReference type="InterPro" id="IPR036743">
    <property type="entry name" value="ARPC5_sf"/>
</dbReference>
<accession>A0AAW0T357</accession>
<gene>
    <name evidence="7" type="ORF">O3P69_015179</name>
</gene>
<reference evidence="7 8" key="1">
    <citation type="submission" date="2023-03" db="EMBL/GenBank/DDBJ databases">
        <title>High-quality genome of Scylla paramamosain provides insights in environmental adaptation.</title>
        <authorList>
            <person name="Zhang L."/>
        </authorList>
    </citation>
    <scope>NUCLEOTIDE SEQUENCE [LARGE SCALE GENOMIC DNA]</scope>
    <source>
        <strain evidence="7">LZ_2023a</strain>
        <tissue evidence="7">Muscle</tissue>
    </source>
</reference>